<keyword evidence="9 13" id="KW-1133">Transmembrane helix</keyword>
<dbReference type="Pfam" id="PF05199">
    <property type="entry name" value="GMC_oxred_C"/>
    <property type="match status" value="1"/>
</dbReference>
<protein>
    <recommendedName>
        <fullName evidence="5">long-chain-alcohol oxidase</fullName>
        <ecNumber evidence="5">1.1.3.20</ecNumber>
    </recommendedName>
</protein>
<dbReference type="InterPro" id="IPR000172">
    <property type="entry name" value="GMC_OxRdtase_N"/>
</dbReference>
<keyword evidence="6" id="KW-0285">Flavoprotein</keyword>
<evidence type="ECO:0000256" key="8">
    <source>
        <dbReference type="ARBA" id="ARBA00022827"/>
    </source>
</evidence>
<comment type="similarity">
    <text evidence="4">Belongs to the GMC oxidoreductase family.</text>
</comment>
<feature type="region of interest" description="Disordered" evidence="12">
    <location>
        <begin position="1"/>
        <end position="84"/>
    </location>
</feature>
<dbReference type="SUPFAM" id="SSF51905">
    <property type="entry name" value="FAD/NAD(P)-binding domain"/>
    <property type="match status" value="1"/>
</dbReference>
<dbReference type="Gene3D" id="3.50.50.60">
    <property type="entry name" value="FAD/NAD(P)-binding domain"/>
    <property type="match status" value="2"/>
</dbReference>
<dbReference type="PANTHER" id="PTHR46056:SF12">
    <property type="entry name" value="LONG-CHAIN-ALCOHOL OXIDASE"/>
    <property type="match status" value="1"/>
</dbReference>
<evidence type="ECO:0000256" key="2">
    <source>
        <dbReference type="ARBA" id="ARBA00003842"/>
    </source>
</evidence>
<feature type="domain" description="Glucose-methanol-choline oxidoreductase N-terminal" evidence="14">
    <location>
        <begin position="389"/>
        <end position="608"/>
    </location>
</feature>
<evidence type="ECO:0000313" key="17">
    <source>
        <dbReference type="Proteomes" id="UP001497512"/>
    </source>
</evidence>
<sequence>MHKKNWEENVLSHNKEKGTELDRKGREGKGREGKTDMVYSNGSHDDVHHTSSKKKQQDCQSKNSGSNNNYGVVPPRHHPSLSTWNPPLDHGFSAKQMEALTCLCDALVPSLQASSLHPDLNTDNRHQSSFESLGIGRRNVDDINAFYKLSASEAGVPPIVAGMLTNVLKCKLMAISILLWLLSTAIGTFLLGGWATVSKDYPYIRCYSHLESKQQERVLQGWSLSSIPPFRAIFKLFKSIVLWAYYCKIDTNGDNPTWKAIGYCGPDPQVASANVLHSKQISHNQFGDHVIDAKQAGECLKSRLSDAGCCMIKDLKGFTALVSKESGRAAPNSNDIGIECDVVIVGSGSGGGVVAAVLAEKGYKVVVLDKGEYYAPDDISTLEGPSILSLYEKCGTLATEDGGVSLAAARTIGGGSTVNWCVCFKTPENVRNEWVQDFGLQLFASEKYEQAMEVVWKRLSVQEVTNKHNLPNSILQNGCKRLGLNCGTLARNSGADHYCGWCSFGCPTGKKQSTPETWLLDAVKTNNTLILSNCEAKQILHSPNLTGKKPRQALGVMATMEDGTRVTRLFVKASATIVACGSLMTPPLLLNSGLENKNIGKNLHLHPAQAVWGIFPEGSGPEGTSYEGGIMTAYSRVSRRDSSSYGALLETLCLHPGIFAAFIPWCSGMDAKQRMLHYSRTVHICSVTRDKGSGSVRVDRNGEPTFDYTLSDYDEETMMIGVDQALRVLVAAGATQIGTHQFDGECFCVQGAHTADLEAYLARVRQRGAKKLRVTLVSAHQLGSCRMGMDPQSSAVDPRGETWEVQGLFLGDGSLMPTSPGVNPMVTIQSIAYCIADAVAESLKLC</sequence>
<evidence type="ECO:0000259" key="15">
    <source>
        <dbReference type="Pfam" id="PF05199"/>
    </source>
</evidence>
<keyword evidence="11 13" id="KW-0472">Membrane</keyword>
<dbReference type="PIRSF" id="PIRSF028937">
    <property type="entry name" value="Lg_Ch_AO"/>
    <property type="match status" value="1"/>
</dbReference>
<feature type="compositionally biased region" description="Basic and acidic residues" evidence="12">
    <location>
        <begin position="13"/>
        <end position="35"/>
    </location>
</feature>
<evidence type="ECO:0000256" key="1">
    <source>
        <dbReference type="ARBA" id="ARBA00000920"/>
    </source>
</evidence>
<evidence type="ECO:0000256" key="6">
    <source>
        <dbReference type="ARBA" id="ARBA00022630"/>
    </source>
</evidence>
<dbReference type="PANTHER" id="PTHR46056">
    <property type="entry name" value="LONG-CHAIN-ALCOHOL OXIDASE"/>
    <property type="match status" value="1"/>
</dbReference>
<evidence type="ECO:0000256" key="12">
    <source>
        <dbReference type="SAM" id="MobiDB-lite"/>
    </source>
</evidence>
<keyword evidence="10" id="KW-0560">Oxidoreductase</keyword>
<evidence type="ECO:0000256" key="4">
    <source>
        <dbReference type="ARBA" id="ARBA00010790"/>
    </source>
</evidence>
<accession>A0ABP0V3Y1</accession>
<feature type="domain" description="Glucose-methanol-choline oxidoreductase C-terminal" evidence="15">
    <location>
        <begin position="694"/>
        <end position="832"/>
    </location>
</feature>
<dbReference type="Pfam" id="PF00732">
    <property type="entry name" value="GMC_oxred_N"/>
    <property type="match status" value="1"/>
</dbReference>
<evidence type="ECO:0000256" key="3">
    <source>
        <dbReference type="ARBA" id="ARBA00004370"/>
    </source>
</evidence>
<organism evidence="16 17">
    <name type="scientific">Sphagnum troendelagicum</name>
    <dbReference type="NCBI Taxonomy" id="128251"/>
    <lineage>
        <taxon>Eukaryota</taxon>
        <taxon>Viridiplantae</taxon>
        <taxon>Streptophyta</taxon>
        <taxon>Embryophyta</taxon>
        <taxon>Bryophyta</taxon>
        <taxon>Sphagnophytina</taxon>
        <taxon>Sphagnopsida</taxon>
        <taxon>Sphagnales</taxon>
        <taxon>Sphagnaceae</taxon>
        <taxon>Sphagnum</taxon>
    </lineage>
</organism>
<evidence type="ECO:0000313" key="16">
    <source>
        <dbReference type="EMBL" id="CAK9237157.1"/>
    </source>
</evidence>
<comment type="subcellular location">
    <subcellularLocation>
        <location evidence="3">Membrane</location>
    </subcellularLocation>
</comment>
<gene>
    <name evidence="16" type="ORF">CSSPTR1EN2_LOCUS23557</name>
</gene>
<evidence type="ECO:0000256" key="10">
    <source>
        <dbReference type="ARBA" id="ARBA00023002"/>
    </source>
</evidence>
<feature type="transmembrane region" description="Helical" evidence="13">
    <location>
        <begin position="172"/>
        <end position="195"/>
    </location>
</feature>
<dbReference type="InterPro" id="IPR012400">
    <property type="entry name" value="Long_Oxdase"/>
</dbReference>
<dbReference type="Proteomes" id="UP001497512">
    <property type="component" value="Chromosome 9"/>
</dbReference>
<proteinExistence type="inferred from homology"/>
<evidence type="ECO:0000256" key="13">
    <source>
        <dbReference type="SAM" id="Phobius"/>
    </source>
</evidence>
<keyword evidence="7 13" id="KW-0812">Transmembrane</keyword>
<dbReference type="EC" id="1.1.3.20" evidence="5"/>
<dbReference type="InterPro" id="IPR036188">
    <property type="entry name" value="FAD/NAD-bd_sf"/>
</dbReference>
<keyword evidence="8" id="KW-0274">FAD</keyword>
<evidence type="ECO:0000259" key="14">
    <source>
        <dbReference type="Pfam" id="PF00732"/>
    </source>
</evidence>
<evidence type="ECO:0000256" key="5">
    <source>
        <dbReference type="ARBA" id="ARBA00013125"/>
    </source>
</evidence>
<name>A0ABP0V3Y1_9BRYO</name>
<comment type="catalytic activity">
    <reaction evidence="1">
        <text>a long-chain primary fatty alcohol + O2 = a long-chain fatty aldehyde + H2O2</text>
        <dbReference type="Rhea" id="RHEA:22756"/>
        <dbReference type="ChEBI" id="CHEBI:15379"/>
        <dbReference type="ChEBI" id="CHEBI:16240"/>
        <dbReference type="ChEBI" id="CHEBI:17176"/>
        <dbReference type="ChEBI" id="CHEBI:77396"/>
        <dbReference type="EC" id="1.1.3.20"/>
    </reaction>
</comment>
<keyword evidence="17" id="KW-1185">Reference proteome</keyword>
<evidence type="ECO:0000256" key="9">
    <source>
        <dbReference type="ARBA" id="ARBA00022989"/>
    </source>
</evidence>
<reference evidence="16" key="1">
    <citation type="submission" date="2024-02" db="EMBL/GenBank/DDBJ databases">
        <authorList>
            <consortium name="ELIXIR-Norway"/>
            <consortium name="Elixir Norway"/>
        </authorList>
    </citation>
    <scope>NUCLEOTIDE SEQUENCE</scope>
</reference>
<dbReference type="InterPro" id="IPR007867">
    <property type="entry name" value="GMC_OxRtase_C"/>
</dbReference>
<evidence type="ECO:0000256" key="7">
    <source>
        <dbReference type="ARBA" id="ARBA00022692"/>
    </source>
</evidence>
<dbReference type="EMBL" id="OZ019901">
    <property type="protein sequence ID" value="CAK9237157.1"/>
    <property type="molecule type" value="Genomic_DNA"/>
</dbReference>
<evidence type="ECO:0000256" key="11">
    <source>
        <dbReference type="ARBA" id="ARBA00023136"/>
    </source>
</evidence>
<comment type="function">
    <text evidence="2">Long-chain fatty alcohol oxidase involved in the omega-oxidation pathway of lipid degradation.</text>
</comment>